<dbReference type="GO" id="GO:0006206">
    <property type="term" value="P:pyrimidine nucleobase metabolic process"/>
    <property type="evidence" value="ECO:0007669"/>
    <property type="project" value="InterPro"/>
</dbReference>
<evidence type="ECO:0000256" key="2">
    <source>
        <dbReference type="ARBA" id="ARBA00022679"/>
    </source>
</evidence>
<evidence type="ECO:0000313" key="6">
    <source>
        <dbReference type="EMBL" id="CAF89308.1"/>
    </source>
</evidence>
<evidence type="ECO:0000256" key="1">
    <source>
        <dbReference type="ARBA" id="ARBA00022676"/>
    </source>
</evidence>
<dbReference type="GO" id="GO:0005829">
    <property type="term" value="C:cytosol"/>
    <property type="evidence" value="ECO:0007669"/>
    <property type="project" value="TreeGrafter"/>
</dbReference>
<dbReference type="InterPro" id="IPR017872">
    <property type="entry name" value="Pyrmidine_PPase_CS"/>
</dbReference>
<evidence type="ECO:0000259" key="4">
    <source>
        <dbReference type="Pfam" id="PF00591"/>
    </source>
</evidence>
<dbReference type="PANTHER" id="PTHR10515:SF0">
    <property type="entry name" value="THYMIDINE PHOSPHORYLASE"/>
    <property type="match status" value="1"/>
</dbReference>
<dbReference type="InterPro" id="IPR035902">
    <property type="entry name" value="Nuc_phospho_transferase"/>
</dbReference>
<dbReference type="InterPro" id="IPR000053">
    <property type="entry name" value="Thymidine/pyrmidine_PPase"/>
</dbReference>
<evidence type="ECO:0000259" key="5">
    <source>
        <dbReference type="Pfam" id="PF02885"/>
    </source>
</evidence>
<dbReference type="PANTHER" id="PTHR10515">
    <property type="entry name" value="THYMIDINE PHOSPHORYLASE"/>
    <property type="match status" value="1"/>
</dbReference>
<dbReference type="OrthoDB" id="445007at2759"/>
<dbReference type="SUPFAM" id="SSF52418">
    <property type="entry name" value="Nucleoside phosphorylase/phosphoribosyltransferase catalytic domain"/>
    <property type="match status" value="1"/>
</dbReference>
<dbReference type="PROSITE" id="PS00647">
    <property type="entry name" value="THYMID_PHOSPHORYLASE"/>
    <property type="match status" value="1"/>
</dbReference>
<dbReference type="Pfam" id="PF00591">
    <property type="entry name" value="Glycos_transf_3"/>
    <property type="match status" value="1"/>
</dbReference>
<keyword evidence="1" id="KW-0328">Glycosyltransferase</keyword>
<name>Q4TCS4_TETNG</name>
<accession>Q4TCS4</accession>
<reference evidence="6" key="2">
    <citation type="submission" date="2004-02" db="EMBL/GenBank/DDBJ databases">
        <authorList>
            <consortium name="Genoscope"/>
            <consortium name="Whitehead Institute Centre for Genome Research"/>
        </authorList>
    </citation>
    <scope>NUCLEOTIDE SEQUENCE</scope>
</reference>
<dbReference type="GO" id="GO:0016763">
    <property type="term" value="F:pentosyltransferase activity"/>
    <property type="evidence" value="ECO:0007669"/>
    <property type="project" value="UniProtKB-ARBA"/>
</dbReference>
<dbReference type="GO" id="GO:0004645">
    <property type="term" value="F:1,4-alpha-oligoglucan phosphorylase activity"/>
    <property type="evidence" value="ECO:0007669"/>
    <property type="project" value="InterPro"/>
</dbReference>
<gene>
    <name evidence="6" type="ORF">GSTENG00003167001</name>
</gene>
<dbReference type="EMBL" id="CAAE01006736">
    <property type="protein sequence ID" value="CAF89308.1"/>
    <property type="molecule type" value="Genomic_DNA"/>
</dbReference>
<organism evidence="6">
    <name type="scientific">Tetraodon nigroviridis</name>
    <name type="common">Spotted green pufferfish</name>
    <name type="synonym">Chelonodon nigroviridis</name>
    <dbReference type="NCBI Taxonomy" id="99883"/>
    <lineage>
        <taxon>Eukaryota</taxon>
        <taxon>Metazoa</taxon>
        <taxon>Chordata</taxon>
        <taxon>Craniata</taxon>
        <taxon>Vertebrata</taxon>
        <taxon>Euteleostomi</taxon>
        <taxon>Actinopterygii</taxon>
        <taxon>Neopterygii</taxon>
        <taxon>Teleostei</taxon>
        <taxon>Neoteleostei</taxon>
        <taxon>Acanthomorphata</taxon>
        <taxon>Eupercaria</taxon>
        <taxon>Tetraodontiformes</taxon>
        <taxon>Tetradontoidea</taxon>
        <taxon>Tetraodontidae</taxon>
        <taxon>Tetraodon</taxon>
    </lineage>
</organism>
<dbReference type="InterPro" id="IPR000312">
    <property type="entry name" value="Glycosyl_Trfase_fam3"/>
</dbReference>
<dbReference type="InterPro" id="IPR017459">
    <property type="entry name" value="Glycosyl_Trfase_fam3_N_dom"/>
</dbReference>
<feature type="non-terminal residue" evidence="6">
    <location>
        <position position="267"/>
    </location>
</feature>
<dbReference type="Gene3D" id="1.20.970.10">
    <property type="entry name" value="Transferase, Pyrimidine Nucleoside Phosphorylase, Chain C"/>
    <property type="match status" value="1"/>
</dbReference>
<dbReference type="KEGG" id="tng:GSTEN00003167G001"/>
<feature type="domain" description="Glycosyl transferase family 3" evidence="4">
    <location>
        <begin position="88"/>
        <end position="162"/>
    </location>
</feature>
<proteinExistence type="predicted"/>
<dbReference type="AlphaFoldDB" id="Q4TCS4"/>
<dbReference type="Pfam" id="PF02885">
    <property type="entry name" value="Glycos_trans_3N"/>
    <property type="match status" value="1"/>
</dbReference>
<dbReference type="Gene3D" id="3.40.1030.10">
    <property type="entry name" value="Nucleoside phosphorylase/phosphoribosyltransferase catalytic domain"/>
    <property type="match status" value="1"/>
</dbReference>
<reference evidence="6" key="1">
    <citation type="journal article" date="2004" name="Nature">
        <title>Genome duplication in the teleost fish Tetraodon nigroviridis reveals the early vertebrate proto-karyotype.</title>
        <authorList>
            <person name="Jaillon O."/>
            <person name="Aury J.-M."/>
            <person name="Brunet F."/>
            <person name="Petit J.-L."/>
            <person name="Stange-Thomann N."/>
            <person name="Mauceli E."/>
            <person name="Bouneau L."/>
            <person name="Fischer C."/>
            <person name="Ozouf-Costaz C."/>
            <person name="Bernot A."/>
            <person name="Nicaud S."/>
            <person name="Jaffe D."/>
            <person name="Fisher S."/>
            <person name="Lutfalla G."/>
            <person name="Dossat C."/>
            <person name="Segurens B."/>
            <person name="Dasilva C."/>
            <person name="Salanoubat M."/>
            <person name="Levy M."/>
            <person name="Boudet N."/>
            <person name="Castellano S."/>
            <person name="Anthouard V."/>
            <person name="Jubin C."/>
            <person name="Castelli V."/>
            <person name="Katinka M."/>
            <person name="Vacherie B."/>
            <person name="Biemont C."/>
            <person name="Skalli Z."/>
            <person name="Cattolico L."/>
            <person name="Poulain J."/>
            <person name="De Berardinis V."/>
            <person name="Cruaud C."/>
            <person name="Duprat S."/>
            <person name="Brottier P."/>
            <person name="Coutanceau J.-P."/>
            <person name="Gouzy J."/>
            <person name="Parra G."/>
            <person name="Lardier G."/>
            <person name="Chapple C."/>
            <person name="McKernan K.J."/>
            <person name="McEwan P."/>
            <person name="Bosak S."/>
            <person name="Kellis M."/>
            <person name="Volff J.-N."/>
            <person name="Guigo R."/>
            <person name="Zody M.C."/>
            <person name="Mesirov J."/>
            <person name="Lindblad-Toh K."/>
            <person name="Birren B."/>
            <person name="Nusbaum C."/>
            <person name="Kahn D."/>
            <person name="Robinson-Rechavi M."/>
            <person name="Laudet V."/>
            <person name="Schachter V."/>
            <person name="Quetier F."/>
            <person name="Saurin W."/>
            <person name="Scarpelli C."/>
            <person name="Wincker P."/>
            <person name="Lander E.S."/>
            <person name="Weissenbach J."/>
            <person name="Roest Crollius H."/>
        </authorList>
    </citation>
    <scope>NUCLEOTIDE SEQUENCE [LARGE SCALE GENOMIC DNA]</scope>
</reference>
<keyword evidence="2" id="KW-0808">Transferase</keyword>
<sequence>MATIPELIRTKRDGRVLSDEDIGTFVRAVTSGSIQEAQIGAMLMAIWKTGMTEGEIQSLTREMMSSGEVMSWPRGWDGLVVDKHSTGGVGDKVPMISGRGLAHTGGTLDKLESVPGFNVHQTAAQVKNAAGAAAIRDILASVGCCIVGQSRTLVPADWVLYAAGRHQHRGQPAAHRRLHHLQEGRRVAGGAGAGRQVRPRGSLQGPAQRQGVNVGNGLGIRTGAVLSRMDAVIGRCVGNSLEVMEALETLKGRGPDDLMELVATLGN</sequence>
<dbReference type="InterPro" id="IPR036320">
    <property type="entry name" value="Glycosyl_Trfase_fam3_N_dom_sf"/>
</dbReference>
<dbReference type="SUPFAM" id="SSF47648">
    <property type="entry name" value="Nucleoside phosphorylase/phosphoribosyltransferase N-terminal domain"/>
    <property type="match status" value="1"/>
</dbReference>
<evidence type="ECO:0000256" key="3">
    <source>
        <dbReference type="SAM" id="MobiDB-lite"/>
    </source>
</evidence>
<feature type="domain" description="Glycosyl transferase family 3 N-terminal" evidence="5">
    <location>
        <begin position="6"/>
        <end position="67"/>
    </location>
</feature>
<protein>
    <submittedName>
        <fullName evidence="6">Chromosome undetermined SCAF6736, whole genome shotgun sequence</fullName>
    </submittedName>
</protein>
<feature type="region of interest" description="Disordered" evidence="3">
    <location>
        <begin position="187"/>
        <end position="209"/>
    </location>
</feature>